<dbReference type="Pfam" id="PF00001">
    <property type="entry name" value="7tm_1"/>
    <property type="match status" value="1"/>
</dbReference>
<dbReference type="PROSITE" id="PS50262">
    <property type="entry name" value="G_PROTEIN_RECEP_F1_2"/>
    <property type="match status" value="1"/>
</dbReference>
<dbReference type="InterPro" id="IPR000276">
    <property type="entry name" value="GPCR_Rhodpsn"/>
</dbReference>
<proteinExistence type="inferred from homology"/>
<evidence type="ECO:0000256" key="5">
    <source>
        <dbReference type="ARBA" id="ARBA00023136"/>
    </source>
</evidence>
<feature type="transmembrane region" description="Helical" evidence="6">
    <location>
        <begin position="99"/>
        <end position="124"/>
    </location>
</feature>
<evidence type="ECO:0000259" key="7">
    <source>
        <dbReference type="PROSITE" id="PS50262"/>
    </source>
</evidence>
<evidence type="ECO:0000256" key="2">
    <source>
        <dbReference type="ARBA" id="ARBA00010663"/>
    </source>
</evidence>
<feature type="domain" description="G-protein coupled receptors family 1 profile" evidence="7">
    <location>
        <begin position="79"/>
        <end position="339"/>
    </location>
</feature>
<feature type="transmembrane region" description="Helical" evidence="6">
    <location>
        <begin position="320"/>
        <end position="340"/>
    </location>
</feature>
<feature type="transmembrane region" description="Helical" evidence="6">
    <location>
        <begin position="136"/>
        <end position="161"/>
    </location>
</feature>
<keyword evidence="5 6" id="KW-0472">Membrane</keyword>
<gene>
    <name evidence="8" type="ORF">ODALV1_LOCUS11514</name>
</gene>
<dbReference type="EMBL" id="CAXLJM020000035">
    <property type="protein sequence ID" value="CAL8103653.1"/>
    <property type="molecule type" value="Genomic_DNA"/>
</dbReference>
<dbReference type="PANTHER" id="PTHR46641:SF2">
    <property type="entry name" value="FMRFAMIDE RECEPTOR"/>
    <property type="match status" value="1"/>
</dbReference>
<dbReference type="PRINTS" id="PR00237">
    <property type="entry name" value="GPCRRHODOPSN"/>
</dbReference>
<organism evidence="8 9">
    <name type="scientific">Orchesella dallaii</name>
    <dbReference type="NCBI Taxonomy" id="48710"/>
    <lineage>
        <taxon>Eukaryota</taxon>
        <taxon>Metazoa</taxon>
        <taxon>Ecdysozoa</taxon>
        <taxon>Arthropoda</taxon>
        <taxon>Hexapoda</taxon>
        <taxon>Collembola</taxon>
        <taxon>Entomobryomorpha</taxon>
        <taxon>Entomobryoidea</taxon>
        <taxon>Orchesellidae</taxon>
        <taxon>Orchesellinae</taxon>
        <taxon>Orchesella</taxon>
    </lineage>
</organism>
<evidence type="ECO:0000256" key="3">
    <source>
        <dbReference type="ARBA" id="ARBA00022692"/>
    </source>
</evidence>
<dbReference type="InterPro" id="IPR017452">
    <property type="entry name" value="GPCR_Rhodpsn_7TM"/>
</dbReference>
<sequence length="395" mass="45031">MESSAKGITYLPLVSCHLIDLPDSREDCSIYNESECISCPILGRFITGESMNDYSGLGHVICLTIWIITFVIGTFGTFTNCLIIAILKRKNSERPFDTLLIALACFDLVCSVSAVVASTSTITYFQNWNRGIGTLYSFYVGALTALFAKSGSSFMTVLITIERFLVVALPSSAPNWFTTGKCKLFSVGVLLFAFLMAFPRYSSVYISTNNVGRNMDRTRELDYIILASIFNEFWYGKMKGFFDQIDFWLPLPLLLLFNALVYFQIRKFSRRRKSLNMKQRKDIRAANMFVPVVIVLFLCNIEPIVHYYYIYCGVVYREHFLGILISMAINSAANLPIYYFRGSSFRKECRTLLSPYFSCLANYPRSSDGTSRTRSKINSRITSVSRSYHDSDEMY</sequence>
<dbReference type="PANTHER" id="PTHR46641">
    <property type="entry name" value="FMRFAMIDE RECEPTOR-RELATED"/>
    <property type="match status" value="1"/>
</dbReference>
<evidence type="ECO:0000256" key="1">
    <source>
        <dbReference type="ARBA" id="ARBA00004370"/>
    </source>
</evidence>
<feature type="transmembrane region" description="Helical" evidence="6">
    <location>
        <begin position="247"/>
        <end position="265"/>
    </location>
</feature>
<evidence type="ECO:0000256" key="6">
    <source>
        <dbReference type="SAM" id="Phobius"/>
    </source>
</evidence>
<keyword evidence="9" id="KW-1185">Reference proteome</keyword>
<name>A0ABP1QHX3_9HEXA</name>
<feature type="transmembrane region" description="Helical" evidence="6">
    <location>
        <begin position="182"/>
        <end position="201"/>
    </location>
</feature>
<feature type="transmembrane region" description="Helical" evidence="6">
    <location>
        <begin position="286"/>
        <end position="308"/>
    </location>
</feature>
<reference evidence="8 9" key="1">
    <citation type="submission" date="2024-08" db="EMBL/GenBank/DDBJ databases">
        <authorList>
            <person name="Cucini C."/>
            <person name="Frati F."/>
        </authorList>
    </citation>
    <scope>NUCLEOTIDE SEQUENCE [LARGE SCALE GENOMIC DNA]</scope>
</reference>
<comment type="similarity">
    <text evidence="2">Belongs to the G-protein coupled receptor 1 family.</text>
</comment>
<feature type="transmembrane region" description="Helical" evidence="6">
    <location>
        <begin position="57"/>
        <end position="87"/>
    </location>
</feature>
<comment type="subcellular location">
    <subcellularLocation>
        <location evidence="1">Membrane</location>
    </subcellularLocation>
</comment>
<dbReference type="Gene3D" id="1.20.1070.10">
    <property type="entry name" value="Rhodopsin 7-helix transmembrane proteins"/>
    <property type="match status" value="1"/>
</dbReference>
<evidence type="ECO:0000313" key="8">
    <source>
        <dbReference type="EMBL" id="CAL8103653.1"/>
    </source>
</evidence>
<dbReference type="Proteomes" id="UP001642540">
    <property type="component" value="Unassembled WGS sequence"/>
</dbReference>
<comment type="caution">
    <text evidence="8">The sequence shown here is derived from an EMBL/GenBank/DDBJ whole genome shotgun (WGS) entry which is preliminary data.</text>
</comment>
<protein>
    <recommendedName>
        <fullName evidence="7">G-protein coupled receptors family 1 profile domain-containing protein</fullName>
    </recommendedName>
</protein>
<evidence type="ECO:0000313" key="9">
    <source>
        <dbReference type="Proteomes" id="UP001642540"/>
    </source>
</evidence>
<accession>A0ABP1QHX3</accession>
<dbReference type="InterPro" id="IPR052954">
    <property type="entry name" value="GPCR-Ligand_Int"/>
</dbReference>
<keyword evidence="3 6" id="KW-0812">Transmembrane</keyword>
<evidence type="ECO:0000256" key="4">
    <source>
        <dbReference type="ARBA" id="ARBA00022989"/>
    </source>
</evidence>
<dbReference type="SUPFAM" id="SSF81321">
    <property type="entry name" value="Family A G protein-coupled receptor-like"/>
    <property type="match status" value="1"/>
</dbReference>
<keyword evidence="4 6" id="KW-1133">Transmembrane helix</keyword>